<keyword evidence="1" id="KW-1133">Transmembrane helix</keyword>
<keyword evidence="3" id="KW-1185">Reference proteome</keyword>
<gene>
    <name evidence="2" type="ORF">ACFSBI_15305</name>
</gene>
<comment type="caution">
    <text evidence="2">The sequence shown here is derived from an EMBL/GenBank/DDBJ whole genome shotgun (WGS) entry which is preliminary data.</text>
</comment>
<sequence length="161" mass="16611">MVSLQDGMNGTEEAVVVSRTGRLVAVLLALIAVSALVVLGYSTARLSKGDQLGVASVSVPVLEGRGDSGGITGRLGASRSGDRACFWIDDSRQGGQRLYLLFALKYSASSALALLDQQGRTIAEAGETVTAVNAAPRPGAAPRFCPHGAGMTVYDVTRTNS</sequence>
<proteinExistence type="predicted"/>
<evidence type="ECO:0000313" key="2">
    <source>
        <dbReference type="EMBL" id="MFD1722917.1"/>
    </source>
</evidence>
<keyword evidence="1" id="KW-0472">Membrane</keyword>
<keyword evidence="1" id="KW-0812">Transmembrane</keyword>
<evidence type="ECO:0000313" key="3">
    <source>
        <dbReference type="Proteomes" id="UP001597347"/>
    </source>
</evidence>
<evidence type="ECO:0000256" key="1">
    <source>
        <dbReference type="SAM" id="Phobius"/>
    </source>
</evidence>
<accession>A0ABW4LIL0</accession>
<name>A0ABW4LIL0_9MICO</name>
<dbReference type="EMBL" id="JBHUEA010000033">
    <property type="protein sequence ID" value="MFD1722917.1"/>
    <property type="molecule type" value="Genomic_DNA"/>
</dbReference>
<evidence type="ECO:0008006" key="4">
    <source>
        <dbReference type="Google" id="ProtNLM"/>
    </source>
</evidence>
<dbReference type="Proteomes" id="UP001597347">
    <property type="component" value="Unassembled WGS sequence"/>
</dbReference>
<reference evidence="3" key="1">
    <citation type="journal article" date="2019" name="Int. J. Syst. Evol. Microbiol.">
        <title>The Global Catalogue of Microorganisms (GCM) 10K type strain sequencing project: providing services to taxonomists for standard genome sequencing and annotation.</title>
        <authorList>
            <consortium name="The Broad Institute Genomics Platform"/>
            <consortium name="The Broad Institute Genome Sequencing Center for Infectious Disease"/>
            <person name="Wu L."/>
            <person name="Ma J."/>
        </authorList>
    </citation>
    <scope>NUCLEOTIDE SEQUENCE [LARGE SCALE GENOMIC DNA]</scope>
    <source>
        <strain evidence="3">CGMCC 1.12471</strain>
    </source>
</reference>
<feature type="transmembrane region" description="Helical" evidence="1">
    <location>
        <begin position="20"/>
        <end position="41"/>
    </location>
</feature>
<organism evidence="2 3">
    <name type="scientific">Amnibacterium endophyticum</name>
    <dbReference type="NCBI Taxonomy" id="2109337"/>
    <lineage>
        <taxon>Bacteria</taxon>
        <taxon>Bacillati</taxon>
        <taxon>Actinomycetota</taxon>
        <taxon>Actinomycetes</taxon>
        <taxon>Micrococcales</taxon>
        <taxon>Microbacteriaceae</taxon>
        <taxon>Amnibacterium</taxon>
    </lineage>
</organism>
<protein>
    <recommendedName>
        <fullName evidence="4">DUF4307 domain-containing protein</fullName>
    </recommendedName>
</protein>
<dbReference type="RefSeq" id="WP_377936444.1">
    <property type="nucleotide sequence ID" value="NZ_JBHUEA010000033.1"/>
</dbReference>